<dbReference type="RefSeq" id="XP_013280680.1">
    <property type="nucleotide sequence ID" value="XM_013425226.1"/>
</dbReference>
<dbReference type="Proteomes" id="UP000053029">
    <property type="component" value="Unassembled WGS sequence"/>
</dbReference>
<proteinExistence type="predicted"/>
<dbReference type="EMBL" id="KN846974">
    <property type="protein sequence ID" value="KIW76872.1"/>
    <property type="molecule type" value="Genomic_DNA"/>
</dbReference>
<organism evidence="1 2">
    <name type="scientific">Fonsecaea pedrosoi CBS 271.37</name>
    <dbReference type="NCBI Taxonomy" id="1442368"/>
    <lineage>
        <taxon>Eukaryota</taxon>
        <taxon>Fungi</taxon>
        <taxon>Dikarya</taxon>
        <taxon>Ascomycota</taxon>
        <taxon>Pezizomycotina</taxon>
        <taxon>Eurotiomycetes</taxon>
        <taxon>Chaetothyriomycetidae</taxon>
        <taxon>Chaetothyriales</taxon>
        <taxon>Herpotrichiellaceae</taxon>
        <taxon>Fonsecaea</taxon>
    </lineage>
</organism>
<evidence type="ECO:0000313" key="1">
    <source>
        <dbReference type="EMBL" id="KIW76872.1"/>
    </source>
</evidence>
<evidence type="ECO:0000313" key="2">
    <source>
        <dbReference type="Proteomes" id="UP000053029"/>
    </source>
</evidence>
<keyword evidence="2" id="KW-1185">Reference proteome</keyword>
<name>A0A0D2ERJ0_9EURO</name>
<reference evidence="1 2" key="1">
    <citation type="submission" date="2015-01" db="EMBL/GenBank/DDBJ databases">
        <title>The Genome Sequence of Fonsecaea pedrosoi CBS 271.37.</title>
        <authorList>
            <consortium name="The Broad Institute Genomics Platform"/>
            <person name="Cuomo C."/>
            <person name="de Hoog S."/>
            <person name="Gorbushina A."/>
            <person name="Stielow B."/>
            <person name="Teixiera M."/>
            <person name="Abouelleil A."/>
            <person name="Chapman S.B."/>
            <person name="Priest M."/>
            <person name="Young S.K."/>
            <person name="Wortman J."/>
            <person name="Nusbaum C."/>
            <person name="Birren B."/>
        </authorList>
    </citation>
    <scope>NUCLEOTIDE SEQUENCE [LARGE SCALE GENOMIC DNA]</scope>
    <source>
        <strain evidence="1 2">CBS 271.37</strain>
    </source>
</reference>
<accession>A0A0D2ERJ0</accession>
<dbReference type="STRING" id="1442368.A0A0D2ERJ0"/>
<sequence length="542" mass="60323">MTIELAPFPSTKDSVAKRYSRAPKSVAELDTPRYCSTPRRAYMIIQLGTITTLSAHPDTLLLVITLDRISTIVITPENMFAIVYSTMWMHMYLSMFRQTVWCPSLTAIPFLLMSTSLSVYVNQCVSATSLIFMSMITSGLHIKFTYEYRAFSLSTALKMDGNTSPAMLMTGYSDVLSPPLEMVARPINLAITQHDPGLGHDDGIEGVLVHAVVHASEAVTERAGVKIPPAPLFDAESASALDVQTSTAPVHNATTVGQYQIYQTVYRTNCTILAVAPSYRSTESCLNRAALYWVRRAAHERIDAGSKLDKAGSSAAMRFLRILSFFLCSFSSAVFPHQAVPQEWNLGCAENHWKNEDWDKKQEDADKLKHGHWIRSRRERLARRGLRTKYDGYWLLGRKISLSPFEVAEALHYSAVVDERTGTRVPYSVLDVDDGERPDQVPQSGLNLSADEPVKVPGSYKVCYGEIAPNILGLALVEYTDTANAGRLYDRFSELDMVCTVRSCRIPLQHKVHEAVCRLSCILARVGLQEKEKGIRGNGLRA</sequence>
<dbReference type="HOGENOM" id="CLU_502504_0_0_1"/>
<protein>
    <submittedName>
        <fullName evidence="1">Uncharacterized protein</fullName>
    </submittedName>
</protein>
<dbReference type="AlphaFoldDB" id="A0A0D2ERJ0"/>
<dbReference type="GeneID" id="25308806"/>
<dbReference type="VEuPathDB" id="FungiDB:Z517_09316"/>
<gene>
    <name evidence="1" type="ORF">Z517_09316</name>
</gene>